<keyword evidence="2" id="KW-1185">Reference proteome</keyword>
<proteinExistence type="predicted"/>
<protein>
    <submittedName>
        <fullName evidence="1">Uncharacterized protein</fullName>
    </submittedName>
</protein>
<gene>
    <name evidence="1" type="ORF">LMG28614_05517</name>
</gene>
<sequence length="55" mass="5970">MVLLRLPARHSRPLAGGESIAVLACATSPAQMLSTPVRQLDFFHFDYVGVTLADE</sequence>
<dbReference type="Proteomes" id="UP000494365">
    <property type="component" value="Unassembled WGS sequence"/>
</dbReference>
<accession>A0A6S7BXD0</accession>
<dbReference type="EMBL" id="CADIKK010000032">
    <property type="protein sequence ID" value="CAB3801978.1"/>
    <property type="molecule type" value="Genomic_DNA"/>
</dbReference>
<organism evidence="1 2">
    <name type="scientific">Paraburkholderia ultramafica</name>
    <dbReference type="NCBI Taxonomy" id="1544867"/>
    <lineage>
        <taxon>Bacteria</taxon>
        <taxon>Pseudomonadati</taxon>
        <taxon>Pseudomonadota</taxon>
        <taxon>Betaproteobacteria</taxon>
        <taxon>Burkholderiales</taxon>
        <taxon>Burkholderiaceae</taxon>
        <taxon>Paraburkholderia</taxon>
    </lineage>
</organism>
<reference evidence="1 2" key="1">
    <citation type="submission" date="2020-04" db="EMBL/GenBank/DDBJ databases">
        <authorList>
            <person name="De Canck E."/>
        </authorList>
    </citation>
    <scope>NUCLEOTIDE SEQUENCE [LARGE SCALE GENOMIC DNA]</scope>
    <source>
        <strain evidence="1 2">LMG 28614</strain>
    </source>
</reference>
<evidence type="ECO:0000313" key="1">
    <source>
        <dbReference type="EMBL" id="CAB3801978.1"/>
    </source>
</evidence>
<dbReference type="AlphaFoldDB" id="A0A6S7BXD0"/>
<name>A0A6S7BXD0_9BURK</name>
<evidence type="ECO:0000313" key="2">
    <source>
        <dbReference type="Proteomes" id="UP000494365"/>
    </source>
</evidence>